<evidence type="ECO:0000313" key="5">
    <source>
        <dbReference type="EMBL" id="RDH42773.1"/>
    </source>
</evidence>
<feature type="transmembrane region" description="Helical" evidence="4">
    <location>
        <begin position="96"/>
        <end position="120"/>
    </location>
</feature>
<dbReference type="PANTHER" id="PTHR23531:SF1">
    <property type="entry name" value="QUINOLENE RESISTANCE PROTEIN NORA"/>
    <property type="match status" value="1"/>
</dbReference>
<dbReference type="SUPFAM" id="SSF103473">
    <property type="entry name" value="MFS general substrate transporter"/>
    <property type="match status" value="1"/>
</dbReference>
<dbReference type="AlphaFoldDB" id="A0A4P9VI17"/>
<accession>A0A4P9VI17</accession>
<organism evidence="5 6">
    <name type="scientific">Zooshikella ganghwensis</name>
    <dbReference type="NCBI Taxonomy" id="202772"/>
    <lineage>
        <taxon>Bacteria</taxon>
        <taxon>Pseudomonadati</taxon>
        <taxon>Pseudomonadota</taxon>
        <taxon>Gammaproteobacteria</taxon>
        <taxon>Oceanospirillales</taxon>
        <taxon>Zooshikellaceae</taxon>
        <taxon>Zooshikella</taxon>
    </lineage>
</organism>
<keyword evidence="2 4" id="KW-1133">Transmembrane helix</keyword>
<feature type="transmembrane region" description="Helical" evidence="4">
    <location>
        <begin position="330"/>
        <end position="353"/>
    </location>
</feature>
<dbReference type="GO" id="GO:0022857">
    <property type="term" value="F:transmembrane transporter activity"/>
    <property type="evidence" value="ECO:0007669"/>
    <property type="project" value="InterPro"/>
</dbReference>
<evidence type="ECO:0000256" key="2">
    <source>
        <dbReference type="ARBA" id="ARBA00022989"/>
    </source>
</evidence>
<dbReference type="InterPro" id="IPR011701">
    <property type="entry name" value="MFS"/>
</dbReference>
<keyword evidence="1 4" id="KW-0812">Transmembrane</keyword>
<feature type="transmembrane region" description="Helical" evidence="4">
    <location>
        <begin position="359"/>
        <end position="377"/>
    </location>
</feature>
<gene>
    <name evidence="5" type="ORF">B9G39_04520</name>
</gene>
<feature type="transmembrane region" description="Helical" evidence="4">
    <location>
        <begin position="163"/>
        <end position="182"/>
    </location>
</feature>
<dbReference type="Gene3D" id="1.20.1250.20">
    <property type="entry name" value="MFS general substrate transporter like domains"/>
    <property type="match status" value="1"/>
</dbReference>
<feature type="transmembrane region" description="Helical" evidence="4">
    <location>
        <begin position="72"/>
        <end position="90"/>
    </location>
</feature>
<feature type="transmembrane region" description="Helical" evidence="4">
    <location>
        <begin position="271"/>
        <end position="288"/>
    </location>
</feature>
<evidence type="ECO:0000313" key="6">
    <source>
        <dbReference type="Proteomes" id="UP000257039"/>
    </source>
</evidence>
<keyword evidence="3 4" id="KW-0472">Membrane</keyword>
<dbReference type="RefSeq" id="WP_094786227.1">
    <property type="nucleotide sequence ID" value="NZ_NDXW01000001.1"/>
</dbReference>
<evidence type="ECO:0000256" key="3">
    <source>
        <dbReference type="ARBA" id="ARBA00023136"/>
    </source>
</evidence>
<sequence>MSKILRDCILYLGCYFMAAAYGSIYLLLKYTQTELLGNEIDFGYFLAISGVVTIFLVGFSGILAKKYGAHKVAALGALSCALGFLGLYSISSVNWMYFFVAILIGFGWSFYYSASPMFSLSPVIKESEKGKYISLISVCVVAGTATLPVLYDIFSNYLLLEHVFQIAVLFSFVSIIAFLKLGKLFQIEANLSDRISIKGINLKITKTEAIFPFIMVFLGACVFSTMMNFQTEYAENRSLNFSLFYFSYSLSVVLCRIVLGGVLTSKNPLSPMPYLLCLMLFGLLVMIFNSSNSILYFVSAVCLGTSYGLAYPLIKTYAVKVSSENDRHDVLSFFTLSYFVGVYFYPMVAGFILSQFGDTGYLLSLCIAVFVYLLLVLSRLSFSRKWFVEAAKSI</sequence>
<reference evidence="5 6" key="1">
    <citation type="submission" date="2017-04" db="EMBL/GenBank/DDBJ databases">
        <title>Draft genome sequence of Zooshikella ganghwensis VG4 isolated from Red Sea sediments.</title>
        <authorList>
            <person name="Rehman Z."/>
            <person name="Alam I."/>
            <person name="Kamau A."/>
            <person name="Bajic V."/>
            <person name="Leiknes T."/>
        </authorList>
    </citation>
    <scope>NUCLEOTIDE SEQUENCE [LARGE SCALE GENOMIC DNA]</scope>
    <source>
        <strain evidence="5 6">VG4</strain>
    </source>
</reference>
<evidence type="ECO:0000256" key="4">
    <source>
        <dbReference type="SAM" id="Phobius"/>
    </source>
</evidence>
<dbReference type="InterPro" id="IPR036259">
    <property type="entry name" value="MFS_trans_sf"/>
</dbReference>
<feature type="transmembrane region" description="Helical" evidence="4">
    <location>
        <begin position="294"/>
        <end position="318"/>
    </location>
</feature>
<feature type="transmembrane region" description="Helical" evidence="4">
    <location>
        <begin position="132"/>
        <end position="151"/>
    </location>
</feature>
<feature type="transmembrane region" description="Helical" evidence="4">
    <location>
        <begin position="42"/>
        <end position="63"/>
    </location>
</feature>
<feature type="transmembrane region" description="Helical" evidence="4">
    <location>
        <begin position="9"/>
        <end position="30"/>
    </location>
</feature>
<name>A0A4P9VI17_9GAMM</name>
<feature type="transmembrane region" description="Helical" evidence="4">
    <location>
        <begin position="241"/>
        <end position="259"/>
    </location>
</feature>
<evidence type="ECO:0000256" key="1">
    <source>
        <dbReference type="ARBA" id="ARBA00022692"/>
    </source>
</evidence>
<protein>
    <submittedName>
        <fullName evidence="5">MFS transporter</fullName>
    </submittedName>
</protein>
<dbReference type="Proteomes" id="UP000257039">
    <property type="component" value="Unassembled WGS sequence"/>
</dbReference>
<proteinExistence type="predicted"/>
<feature type="transmembrane region" description="Helical" evidence="4">
    <location>
        <begin position="209"/>
        <end position="229"/>
    </location>
</feature>
<keyword evidence="6" id="KW-1185">Reference proteome</keyword>
<dbReference type="EMBL" id="NDXW01000001">
    <property type="protein sequence ID" value="RDH42773.1"/>
    <property type="molecule type" value="Genomic_DNA"/>
</dbReference>
<dbReference type="PANTHER" id="PTHR23531">
    <property type="entry name" value="QUINOLENE RESISTANCE PROTEIN NORA"/>
    <property type="match status" value="1"/>
</dbReference>
<comment type="caution">
    <text evidence="5">The sequence shown here is derived from an EMBL/GenBank/DDBJ whole genome shotgun (WGS) entry which is preliminary data.</text>
</comment>
<dbReference type="Pfam" id="PF07690">
    <property type="entry name" value="MFS_1"/>
    <property type="match status" value="1"/>
</dbReference>
<dbReference type="InterPro" id="IPR052714">
    <property type="entry name" value="MFS_Exporter"/>
</dbReference>